<feature type="region of interest" description="Disordered" evidence="1">
    <location>
        <begin position="38"/>
        <end position="137"/>
    </location>
</feature>
<reference evidence="3" key="1">
    <citation type="journal article" date="2020" name="bioRxiv">
        <title>Genomic and phenotypic heterogeneity of clinical isolates of the human pathogens Aspergillus fumigatus, Aspergillus lentulus and Aspergillus fumigatiaffinis.</title>
        <authorList>
            <person name="dos Santos R.A.C."/>
            <person name="Steenwyk J.L."/>
            <person name="Rivero-Menendez O."/>
            <person name="Mead M.E."/>
            <person name="Silva L.P."/>
            <person name="Bastos R.W."/>
            <person name="Alastruey-Izquierdo A."/>
            <person name="Goldman G.H."/>
            <person name="Rokas A."/>
        </authorList>
    </citation>
    <scope>NUCLEOTIDE SEQUENCE</scope>
    <source>
        <strain evidence="3">CNM-CM6805</strain>
    </source>
</reference>
<reference evidence="3" key="2">
    <citation type="submission" date="2020-04" db="EMBL/GenBank/DDBJ databases">
        <authorList>
            <person name="Santos R.A.C."/>
            <person name="Steenwyk J.L."/>
            <person name="Rivero-Menendez O."/>
            <person name="Mead M.E."/>
            <person name="Silva L.P."/>
            <person name="Bastos R.W."/>
            <person name="Alastruey-Izquierdo A."/>
            <person name="Goldman G.H."/>
            <person name="Rokas A."/>
        </authorList>
    </citation>
    <scope>NUCLEOTIDE SEQUENCE</scope>
    <source>
        <strain evidence="3">CNM-CM6805</strain>
    </source>
</reference>
<dbReference type="OrthoDB" id="4507600at2759"/>
<keyword evidence="2" id="KW-0732">Signal</keyword>
<evidence type="ECO:0000256" key="2">
    <source>
        <dbReference type="SAM" id="SignalP"/>
    </source>
</evidence>
<protein>
    <submittedName>
        <fullName evidence="3">Uncharacterized protein</fullName>
    </submittedName>
</protein>
<dbReference type="AlphaFoldDB" id="A0A8H4HCX4"/>
<evidence type="ECO:0000256" key="1">
    <source>
        <dbReference type="SAM" id="MobiDB-lite"/>
    </source>
</evidence>
<evidence type="ECO:0000313" key="3">
    <source>
        <dbReference type="EMBL" id="KAF4241014.1"/>
    </source>
</evidence>
<feature type="signal peptide" evidence="2">
    <location>
        <begin position="1"/>
        <end position="18"/>
    </location>
</feature>
<dbReference type="Proteomes" id="UP000653565">
    <property type="component" value="Unassembled WGS sequence"/>
</dbReference>
<gene>
    <name evidence="3" type="ORF">CNMCM6805_004505</name>
</gene>
<comment type="caution">
    <text evidence="3">The sequence shown here is derived from an EMBL/GenBank/DDBJ whole genome shotgun (WGS) entry which is preliminary data.</text>
</comment>
<feature type="chain" id="PRO_5044155260" evidence="2">
    <location>
        <begin position="19"/>
        <end position="137"/>
    </location>
</feature>
<keyword evidence="4" id="KW-1185">Reference proteome</keyword>
<proteinExistence type="predicted"/>
<accession>A0A8H4HCX4</accession>
<dbReference type="EMBL" id="JAAAPX010000023">
    <property type="protein sequence ID" value="KAF4241014.1"/>
    <property type="molecule type" value="Genomic_DNA"/>
</dbReference>
<sequence length="137" mass="13486">MNLKTVTILLGLCEILLAVPIQGSQKDKRQGLEGFNFGDLASTGASGTTTGSNTNPFGALFSGIVPSTGGSGSSAGTGNMIFPTGTLNSGSQTGNDKTNQGQSGSGDISQGGEGGQDADKEGQDANEGAGPEDETVA</sequence>
<feature type="compositionally biased region" description="Polar residues" evidence="1">
    <location>
        <begin position="85"/>
        <end position="99"/>
    </location>
</feature>
<evidence type="ECO:0000313" key="4">
    <source>
        <dbReference type="Proteomes" id="UP000653565"/>
    </source>
</evidence>
<organism evidence="3 4">
    <name type="scientific">Aspergillus fumigatiaffinis</name>
    <dbReference type="NCBI Taxonomy" id="340414"/>
    <lineage>
        <taxon>Eukaryota</taxon>
        <taxon>Fungi</taxon>
        <taxon>Dikarya</taxon>
        <taxon>Ascomycota</taxon>
        <taxon>Pezizomycotina</taxon>
        <taxon>Eurotiomycetes</taxon>
        <taxon>Eurotiomycetidae</taxon>
        <taxon>Eurotiales</taxon>
        <taxon>Aspergillaceae</taxon>
        <taxon>Aspergillus</taxon>
        <taxon>Aspergillus subgen. Fumigati</taxon>
    </lineage>
</organism>
<feature type="compositionally biased region" description="Low complexity" evidence="1">
    <location>
        <begin position="41"/>
        <end position="55"/>
    </location>
</feature>
<name>A0A8H4HCX4_9EURO</name>